<keyword evidence="2 5" id="KW-0863">Zinc-finger</keyword>
<organism evidence="8 9">
    <name type="scientific">Letharia lupina</name>
    <dbReference type="NCBI Taxonomy" id="560253"/>
    <lineage>
        <taxon>Eukaryota</taxon>
        <taxon>Fungi</taxon>
        <taxon>Dikarya</taxon>
        <taxon>Ascomycota</taxon>
        <taxon>Pezizomycotina</taxon>
        <taxon>Lecanoromycetes</taxon>
        <taxon>OSLEUM clade</taxon>
        <taxon>Lecanoromycetidae</taxon>
        <taxon>Lecanorales</taxon>
        <taxon>Lecanorineae</taxon>
        <taxon>Parmeliaceae</taxon>
        <taxon>Letharia</taxon>
    </lineage>
</organism>
<dbReference type="InterPro" id="IPR019786">
    <property type="entry name" value="Zinc_finger_PHD-type_CS"/>
</dbReference>
<evidence type="ECO:0000256" key="5">
    <source>
        <dbReference type="PROSITE-ProRule" id="PRU00042"/>
    </source>
</evidence>
<dbReference type="SMART" id="SM00249">
    <property type="entry name" value="PHD"/>
    <property type="match status" value="1"/>
</dbReference>
<dbReference type="InterPro" id="IPR013087">
    <property type="entry name" value="Znf_C2H2_type"/>
</dbReference>
<dbReference type="InterPro" id="IPR019787">
    <property type="entry name" value="Znf_PHD-finger"/>
</dbReference>
<dbReference type="Pfam" id="PF00628">
    <property type="entry name" value="PHD"/>
    <property type="match status" value="1"/>
</dbReference>
<dbReference type="GO" id="GO:0033698">
    <property type="term" value="C:Rpd3L complex"/>
    <property type="evidence" value="ECO:0007669"/>
    <property type="project" value="TreeGrafter"/>
</dbReference>
<feature type="region of interest" description="Disordered" evidence="6">
    <location>
        <begin position="348"/>
        <end position="382"/>
    </location>
</feature>
<dbReference type="InterPro" id="IPR036770">
    <property type="entry name" value="Ankyrin_rpt-contain_sf"/>
</dbReference>
<dbReference type="SUPFAM" id="SSF48403">
    <property type="entry name" value="Ankyrin repeat"/>
    <property type="match status" value="1"/>
</dbReference>
<keyword evidence="4" id="KW-0040">ANK repeat</keyword>
<dbReference type="SUPFAM" id="SSF57903">
    <property type="entry name" value="FYVE/PHD zinc finger"/>
    <property type="match status" value="1"/>
</dbReference>
<feature type="compositionally biased region" description="Polar residues" evidence="6">
    <location>
        <begin position="358"/>
        <end position="367"/>
    </location>
</feature>
<dbReference type="InterPro" id="IPR013083">
    <property type="entry name" value="Znf_RING/FYVE/PHD"/>
</dbReference>
<evidence type="ECO:0000256" key="4">
    <source>
        <dbReference type="PROSITE-ProRule" id="PRU00023"/>
    </source>
</evidence>
<dbReference type="GeneID" id="59339257"/>
<dbReference type="InterPro" id="IPR053051">
    <property type="entry name" value="HDAC_complex_subunit"/>
</dbReference>
<dbReference type="Pfam" id="PF12796">
    <property type="entry name" value="Ank_2"/>
    <property type="match status" value="1"/>
</dbReference>
<evidence type="ECO:0000256" key="6">
    <source>
        <dbReference type="SAM" id="MobiDB-lite"/>
    </source>
</evidence>
<feature type="repeat" description="ANK" evidence="4">
    <location>
        <begin position="796"/>
        <end position="828"/>
    </location>
</feature>
<dbReference type="Gene3D" id="3.30.160.60">
    <property type="entry name" value="Classic Zinc Finger"/>
    <property type="match status" value="1"/>
</dbReference>
<dbReference type="InterPro" id="IPR058925">
    <property type="entry name" value="zf-C2H2_AcuF"/>
</dbReference>
<evidence type="ECO:0000256" key="2">
    <source>
        <dbReference type="ARBA" id="ARBA00022771"/>
    </source>
</evidence>
<dbReference type="SMART" id="SM00355">
    <property type="entry name" value="ZnF_C2H2"/>
    <property type="match status" value="3"/>
</dbReference>
<evidence type="ECO:0000313" key="9">
    <source>
        <dbReference type="Proteomes" id="UP000593566"/>
    </source>
</evidence>
<sequence length="1082" mass="120190">MFIRLAYHGQEGNEAVMQGAIAARLSAGPMRSLLFMPQDMQDGIYKKGGDGCNDYMLQWLHADASGPIADNGIPAGGEDSLGFAAPLYHLCLRALQDFYRQERNKRSSRSRSIVLRECLGRLYLWGEPFGVGELDRALEQSDELRNDVVERLVHIGKLLLHELAKSVPLSKAPHQPSKQVEELESAIKQGKLIISGDQHEIPQNGHDSDEEYGSGREGSSDSGSYDIFEDLDFTTTCIMELGPSLEQNLKQAENARVQHSYPTIVPFSVSGPATIYVSLIREKFKKAHYKLVERLGEANWQRHKDVREKMENTEHSLEGTKNLARETGTASSIFRPYSDFHDSGIGTTIPAQTEYAPSHTSFQSSNSEGERNSPRVPREPPEVGARKRFQCFLCRRIISNVKNRVDWKMHVFADLQPYICTFSDCGDELAQFTTRVAWADHEFTEHRNDRAWKCLECSKRFTSASDWEQHLQEFHRRVFSGLQLHVAKNTAYQIQPRPIATEECPLCRIIVGKSRRAFVKHVGRHMEEIALMALPRNTEEDSSDGSISTDQISVGLEKYEMLAAETGLEAREDMSSHQTEYGATSLTTNQPGVADQELEAARLNREWDHSQKDDIEDEDEEVTRCICGNQEYPGLPVSSGEPSKGGAKVYSDPAAFREDATGWYIQCDSCNVWQHGGCVGIMDESTCPEEYTCEQCCPGLHDIRTTVKGRKYSLYLPVHQSQKMASKQKSTPVFVLGDKTSVDSVDLAHNDTTSAPLNRDGNDETPLARACKFGSIEEAEKCLKECPTNINVPDYAGNTPLQTAALEGRTEIVQLLLTAGCDISCENMIKDTPLVDAVENGHLEVAKMLLRAGCNPKQTDSRGKTILGLINTSHDNADKMREALEASLAHFGPDVENEVGGYIIKCICGFPKDDGNTVYCDPIPNVTIQTRTVMCPQKRNSKISITFAQIADQDRSMQKVPPNDSGPGIKEEYASATLTQRHPVYGNSIFSEGQSVYRTGDANDNIADFPFEPGTAKGSVVAQPTSGGQDEDGNTDNVSETGFPNREIDDLPRPFQGLIRESVKPTRMARHIRVETLQAASI</sequence>
<feature type="compositionally biased region" description="Basic and acidic residues" evidence="6">
    <location>
        <begin position="368"/>
        <end position="382"/>
    </location>
</feature>
<name>A0A8H6CIY3_9LECA</name>
<dbReference type="PANTHER" id="PTHR47793:SF1">
    <property type="entry name" value="HISTONE DEACETYLASE COMPLEX SUBUNIT CTI6"/>
    <property type="match status" value="1"/>
</dbReference>
<dbReference type="InterPro" id="IPR001965">
    <property type="entry name" value="Znf_PHD"/>
</dbReference>
<feature type="repeat" description="ANK" evidence="4">
    <location>
        <begin position="829"/>
        <end position="861"/>
    </location>
</feature>
<keyword evidence="9" id="KW-1185">Reference proteome</keyword>
<dbReference type="Pfam" id="PF26082">
    <property type="entry name" value="zf-C2H2_AcuF"/>
    <property type="match status" value="1"/>
</dbReference>
<feature type="region of interest" description="Disordered" evidence="6">
    <location>
        <begin position="197"/>
        <end position="225"/>
    </location>
</feature>
<dbReference type="PROSITE" id="PS50088">
    <property type="entry name" value="ANK_REPEAT"/>
    <property type="match status" value="2"/>
</dbReference>
<evidence type="ECO:0000256" key="1">
    <source>
        <dbReference type="ARBA" id="ARBA00022723"/>
    </source>
</evidence>
<feature type="domain" description="C2H2-type" evidence="7">
    <location>
        <begin position="452"/>
        <end position="475"/>
    </location>
</feature>
<dbReference type="GO" id="GO:0008270">
    <property type="term" value="F:zinc ion binding"/>
    <property type="evidence" value="ECO:0007669"/>
    <property type="project" value="UniProtKB-KW"/>
</dbReference>
<dbReference type="PROSITE" id="PS01359">
    <property type="entry name" value="ZF_PHD_1"/>
    <property type="match status" value="1"/>
</dbReference>
<dbReference type="SMART" id="SM00248">
    <property type="entry name" value="ANK"/>
    <property type="match status" value="3"/>
</dbReference>
<dbReference type="RefSeq" id="XP_037153352.1">
    <property type="nucleotide sequence ID" value="XM_037301718.1"/>
</dbReference>
<accession>A0A8H6CIY3</accession>
<dbReference type="Proteomes" id="UP000593566">
    <property type="component" value="Unassembled WGS sequence"/>
</dbReference>
<dbReference type="InterPro" id="IPR002110">
    <property type="entry name" value="Ankyrin_rpt"/>
</dbReference>
<dbReference type="GO" id="GO:0070210">
    <property type="term" value="C:Rpd3L-Expanded complex"/>
    <property type="evidence" value="ECO:0007669"/>
    <property type="project" value="TreeGrafter"/>
</dbReference>
<evidence type="ECO:0000256" key="3">
    <source>
        <dbReference type="ARBA" id="ARBA00022833"/>
    </source>
</evidence>
<dbReference type="PROSITE" id="PS50297">
    <property type="entry name" value="ANK_REP_REGION"/>
    <property type="match status" value="2"/>
</dbReference>
<evidence type="ECO:0000259" key="7">
    <source>
        <dbReference type="PROSITE" id="PS50157"/>
    </source>
</evidence>
<dbReference type="InterPro" id="IPR011011">
    <property type="entry name" value="Znf_FYVE_PHD"/>
</dbReference>
<dbReference type="AlphaFoldDB" id="A0A8H6CIY3"/>
<protein>
    <recommendedName>
        <fullName evidence="7">C2H2-type domain-containing protein</fullName>
    </recommendedName>
</protein>
<dbReference type="Gene3D" id="3.30.40.10">
    <property type="entry name" value="Zinc/RING finger domain, C3HC4 (zinc finger)"/>
    <property type="match status" value="1"/>
</dbReference>
<gene>
    <name evidence="8" type="ORF">HO133_010867</name>
</gene>
<keyword evidence="1" id="KW-0479">Metal-binding</keyword>
<dbReference type="EMBL" id="JACCJB010000009">
    <property type="protein sequence ID" value="KAF6224292.1"/>
    <property type="molecule type" value="Genomic_DNA"/>
</dbReference>
<feature type="region of interest" description="Disordered" evidence="6">
    <location>
        <begin position="1010"/>
        <end position="1053"/>
    </location>
</feature>
<evidence type="ECO:0000313" key="8">
    <source>
        <dbReference type="EMBL" id="KAF6224292.1"/>
    </source>
</evidence>
<comment type="caution">
    <text evidence="8">The sequence shown here is derived from an EMBL/GenBank/DDBJ whole genome shotgun (WGS) entry which is preliminary data.</text>
</comment>
<dbReference type="Gene3D" id="1.25.40.20">
    <property type="entry name" value="Ankyrin repeat-containing domain"/>
    <property type="match status" value="1"/>
</dbReference>
<dbReference type="PANTHER" id="PTHR47793">
    <property type="entry name" value="HISTONE DEACETYLASE COMPLEX SUBUNIT CTI6"/>
    <property type="match status" value="1"/>
</dbReference>
<dbReference type="PROSITE" id="PS00028">
    <property type="entry name" value="ZINC_FINGER_C2H2_1"/>
    <property type="match status" value="1"/>
</dbReference>
<dbReference type="GO" id="GO:0061188">
    <property type="term" value="P:negative regulation of rDNA heterochromatin formation"/>
    <property type="evidence" value="ECO:0007669"/>
    <property type="project" value="TreeGrafter"/>
</dbReference>
<proteinExistence type="predicted"/>
<dbReference type="GO" id="GO:0061186">
    <property type="term" value="P:negative regulation of silent mating-type cassette heterochromatin formation"/>
    <property type="evidence" value="ECO:0007669"/>
    <property type="project" value="TreeGrafter"/>
</dbReference>
<keyword evidence="3" id="KW-0862">Zinc</keyword>
<reference evidence="8 9" key="1">
    <citation type="journal article" date="2020" name="Genomics">
        <title>Complete, high-quality genomes from long-read metagenomic sequencing of two wolf lichen thalli reveals enigmatic genome architecture.</title>
        <authorList>
            <person name="McKenzie S.K."/>
            <person name="Walston R.F."/>
            <person name="Allen J.L."/>
        </authorList>
    </citation>
    <scope>NUCLEOTIDE SEQUENCE [LARGE SCALE GENOMIC DNA]</scope>
    <source>
        <strain evidence="8">WasteWater1</strain>
    </source>
</reference>
<dbReference type="PROSITE" id="PS50157">
    <property type="entry name" value="ZINC_FINGER_C2H2_2"/>
    <property type="match status" value="1"/>
</dbReference>